<evidence type="ECO:0000313" key="2">
    <source>
        <dbReference type="EMBL" id="MBT0959599.1"/>
    </source>
</evidence>
<dbReference type="InterPro" id="IPR029068">
    <property type="entry name" value="Glyas_Bleomycin-R_OHBP_Dase"/>
</dbReference>
<dbReference type="InterPro" id="IPR037523">
    <property type="entry name" value="VOC_core"/>
</dbReference>
<organism evidence="2 3">
    <name type="scientific">Denitromonas iodatirespirans</name>
    <dbReference type="NCBI Taxonomy" id="2795389"/>
    <lineage>
        <taxon>Bacteria</taxon>
        <taxon>Pseudomonadati</taxon>
        <taxon>Pseudomonadota</taxon>
        <taxon>Betaproteobacteria</taxon>
        <taxon>Rhodocyclales</taxon>
        <taxon>Zoogloeaceae</taxon>
        <taxon>Denitromonas</taxon>
    </lineage>
</organism>
<gene>
    <name evidence="2" type="ORF">I8J34_00320</name>
</gene>
<evidence type="ECO:0000259" key="1">
    <source>
        <dbReference type="PROSITE" id="PS51819"/>
    </source>
</evidence>
<dbReference type="Proteomes" id="UP000694660">
    <property type="component" value="Unassembled WGS sequence"/>
</dbReference>
<proteinExistence type="predicted"/>
<dbReference type="SUPFAM" id="SSF54593">
    <property type="entry name" value="Glyoxalase/Bleomycin resistance protein/Dihydroxybiphenyl dioxygenase"/>
    <property type="match status" value="1"/>
</dbReference>
<accession>A0A944DIP2</accession>
<reference evidence="3" key="1">
    <citation type="journal article" date="2022" name="ISME J.">
        <title>Genetic and phylogenetic analysis of dissimilatory iodate-reducing bacteria identifies potential niches across the world's oceans.</title>
        <authorList>
            <person name="Reyes-Umana V."/>
            <person name="Henning Z."/>
            <person name="Lee K."/>
            <person name="Barnum T.P."/>
            <person name="Coates J.D."/>
        </authorList>
    </citation>
    <scope>NUCLEOTIDE SEQUENCE [LARGE SCALE GENOMIC DNA]</scope>
    <source>
        <strain evidence="3">IR12</strain>
    </source>
</reference>
<dbReference type="PROSITE" id="PS51819">
    <property type="entry name" value="VOC"/>
    <property type="match status" value="1"/>
</dbReference>
<protein>
    <recommendedName>
        <fullName evidence="1">VOC domain-containing protein</fullName>
    </recommendedName>
</protein>
<dbReference type="RefSeq" id="WP_214359361.1">
    <property type="nucleotide sequence ID" value="NZ_JAEKFT010000001.1"/>
</dbReference>
<dbReference type="EMBL" id="JAEKFT010000001">
    <property type="protein sequence ID" value="MBT0959599.1"/>
    <property type="molecule type" value="Genomic_DNA"/>
</dbReference>
<dbReference type="Gene3D" id="3.10.180.10">
    <property type="entry name" value="2,3-Dihydroxybiphenyl 1,2-Dioxygenase, domain 1"/>
    <property type="match status" value="1"/>
</dbReference>
<feature type="domain" description="VOC" evidence="1">
    <location>
        <begin position="1"/>
        <end position="105"/>
    </location>
</feature>
<keyword evidence="3" id="KW-1185">Reference proteome</keyword>
<dbReference type="AlphaFoldDB" id="A0A944DIP2"/>
<comment type="caution">
    <text evidence="2">The sequence shown here is derived from an EMBL/GenBank/DDBJ whole genome shotgun (WGS) entry which is preliminary data.</text>
</comment>
<sequence length="112" mass="12243">MYLDTDRMAASAGFMRAIGMRPVFEGPEVSIFELRGGTHLVLMRKDTVAPGPAPFDLMVDDLHATHRAFAAQGLAPTAIEARPAIDHEVFELREPAGHLFTVFSTHVSDKPV</sequence>
<evidence type="ECO:0000313" key="3">
    <source>
        <dbReference type="Proteomes" id="UP000694660"/>
    </source>
</evidence>
<name>A0A944DIP2_DENI1</name>